<protein>
    <recommendedName>
        <fullName evidence="2">TonB-dependent receptor SusC</fullName>
    </recommendedName>
</protein>
<reference evidence="1" key="1">
    <citation type="submission" date="2019-08" db="EMBL/GenBank/DDBJ databases">
        <authorList>
            <person name="Kucharzyk K."/>
            <person name="Murdoch R.W."/>
            <person name="Higgins S."/>
            <person name="Loffler F."/>
        </authorList>
    </citation>
    <scope>NUCLEOTIDE SEQUENCE</scope>
</reference>
<evidence type="ECO:0000313" key="1">
    <source>
        <dbReference type="EMBL" id="MPM81074.1"/>
    </source>
</evidence>
<organism evidence="1">
    <name type="scientific">bioreactor metagenome</name>
    <dbReference type="NCBI Taxonomy" id="1076179"/>
    <lineage>
        <taxon>unclassified sequences</taxon>
        <taxon>metagenomes</taxon>
        <taxon>ecological metagenomes</taxon>
    </lineage>
</organism>
<evidence type="ECO:0008006" key="2">
    <source>
        <dbReference type="Google" id="ProtNLM"/>
    </source>
</evidence>
<sequence length="70" mass="7992">MRLKSLVIGYTIPRAITTKAGISNLRVYFSGDDLWEWTKIKDGYDPEYGEQSNNTFPFSRLLSVGVNITF</sequence>
<name>A0A645CVY0_9ZZZZ</name>
<dbReference type="AlphaFoldDB" id="A0A645CVY0"/>
<proteinExistence type="predicted"/>
<accession>A0A645CVY0</accession>
<comment type="caution">
    <text evidence="1">The sequence shown here is derived from an EMBL/GenBank/DDBJ whole genome shotgun (WGS) entry which is preliminary data.</text>
</comment>
<gene>
    <name evidence="1" type="ORF">SDC9_128126</name>
</gene>
<dbReference type="EMBL" id="VSSQ01030520">
    <property type="protein sequence ID" value="MPM81074.1"/>
    <property type="molecule type" value="Genomic_DNA"/>
</dbReference>